<comment type="caution">
    <text evidence="7">The sequence shown here is derived from an EMBL/GenBank/DDBJ whole genome shotgun (WGS) entry which is preliminary data.</text>
</comment>
<evidence type="ECO:0000313" key="7">
    <source>
        <dbReference type="EMBL" id="GAA4467675.1"/>
    </source>
</evidence>
<evidence type="ECO:0000256" key="1">
    <source>
        <dbReference type="ARBA" id="ARBA00009054"/>
    </source>
</evidence>
<dbReference type="InterPro" id="IPR000740">
    <property type="entry name" value="GrpE"/>
</dbReference>
<comment type="subunit">
    <text evidence="3">Homodimer.</text>
</comment>
<keyword evidence="8" id="KW-1185">Reference proteome</keyword>
<dbReference type="Proteomes" id="UP001500067">
    <property type="component" value="Unassembled WGS sequence"/>
</dbReference>
<organism evidence="7 8">
    <name type="scientific">Nemorincola caseinilytica</name>
    <dbReference type="NCBI Taxonomy" id="2054315"/>
    <lineage>
        <taxon>Bacteria</taxon>
        <taxon>Pseudomonadati</taxon>
        <taxon>Bacteroidota</taxon>
        <taxon>Chitinophagia</taxon>
        <taxon>Chitinophagales</taxon>
        <taxon>Chitinophagaceae</taxon>
        <taxon>Nemorincola</taxon>
    </lineage>
</organism>
<comment type="similarity">
    <text evidence="1 3 5">Belongs to the GrpE family.</text>
</comment>
<comment type="function">
    <text evidence="3 4">Participates actively in the response to hyperosmotic and heat shock by preventing the aggregation of stress-denatured proteins, in association with DnaK and GrpE. It is the nucleotide exchange factor for DnaK and may function as a thermosensor. Unfolded proteins bind initially to DnaJ; upon interaction with the DnaJ-bound protein, DnaK hydrolyzes its bound ATP, resulting in the formation of a stable complex. GrpE releases ADP from DnaK; ATP binding to DnaK triggers the release of the substrate protein, thus completing the reaction cycle. Several rounds of ATP-dependent interactions between DnaJ, DnaK and GrpE are required for fully efficient folding.</text>
</comment>
<dbReference type="InterPro" id="IPR013805">
    <property type="entry name" value="GrpE_CC"/>
</dbReference>
<reference evidence="8" key="1">
    <citation type="journal article" date="2019" name="Int. J. Syst. Evol. Microbiol.">
        <title>The Global Catalogue of Microorganisms (GCM) 10K type strain sequencing project: providing services to taxonomists for standard genome sequencing and annotation.</title>
        <authorList>
            <consortium name="The Broad Institute Genomics Platform"/>
            <consortium name="The Broad Institute Genome Sequencing Center for Infectious Disease"/>
            <person name="Wu L."/>
            <person name="Ma J."/>
        </authorList>
    </citation>
    <scope>NUCLEOTIDE SEQUENCE [LARGE SCALE GENOMIC DNA]</scope>
    <source>
        <strain evidence="8">JCM 32105</strain>
    </source>
</reference>
<proteinExistence type="inferred from homology"/>
<dbReference type="HAMAP" id="MF_01151">
    <property type="entry name" value="GrpE"/>
    <property type="match status" value="1"/>
</dbReference>
<dbReference type="PANTHER" id="PTHR21237">
    <property type="entry name" value="GRPE PROTEIN"/>
    <property type="match status" value="1"/>
</dbReference>
<dbReference type="Gene3D" id="3.90.20.20">
    <property type="match status" value="1"/>
</dbReference>
<dbReference type="SUPFAM" id="SSF58014">
    <property type="entry name" value="Coiled-coil domain of nucleotide exchange factor GrpE"/>
    <property type="match status" value="1"/>
</dbReference>
<feature type="compositionally biased region" description="Polar residues" evidence="6">
    <location>
        <begin position="7"/>
        <end position="23"/>
    </location>
</feature>
<name>A0ABP8NIU1_9BACT</name>
<evidence type="ECO:0000313" key="8">
    <source>
        <dbReference type="Proteomes" id="UP001500067"/>
    </source>
</evidence>
<dbReference type="InterPro" id="IPR009012">
    <property type="entry name" value="GrpE_head"/>
</dbReference>
<dbReference type="Gene3D" id="2.30.22.10">
    <property type="entry name" value="Head domain of nucleotide exchange factor GrpE"/>
    <property type="match status" value="1"/>
</dbReference>
<evidence type="ECO:0000256" key="4">
    <source>
        <dbReference type="RuleBase" id="RU000639"/>
    </source>
</evidence>
<dbReference type="Pfam" id="PF01025">
    <property type="entry name" value="GrpE"/>
    <property type="match status" value="1"/>
</dbReference>
<keyword evidence="3" id="KW-0963">Cytoplasm</keyword>
<dbReference type="CDD" id="cd00446">
    <property type="entry name" value="GrpE"/>
    <property type="match status" value="1"/>
</dbReference>
<keyword evidence="2 3" id="KW-0143">Chaperone</keyword>
<dbReference type="EMBL" id="BAABFA010000017">
    <property type="protein sequence ID" value="GAA4467675.1"/>
    <property type="molecule type" value="Genomic_DNA"/>
</dbReference>
<dbReference type="SUPFAM" id="SSF51064">
    <property type="entry name" value="Head domain of nucleotide exchange factor GrpE"/>
    <property type="match status" value="1"/>
</dbReference>
<comment type="subcellular location">
    <subcellularLocation>
        <location evidence="3">Cytoplasm</location>
    </subcellularLocation>
</comment>
<dbReference type="RefSeq" id="WP_345083508.1">
    <property type="nucleotide sequence ID" value="NZ_BAABFA010000017.1"/>
</dbReference>
<evidence type="ECO:0000256" key="3">
    <source>
        <dbReference type="HAMAP-Rule" id="MF_01151"/>
    </source>
</evidence>
<keyword evidence="3 4" id="KW-0346">Stress response</keyword>
<dbReference type="PANTHER" id="PTHR21237:SF23">
    <property type="entry name" value="GRPE PROTEIN HOMOLOG, MITOCHONDRIAL"/>
    <property type="match status" value="1"/>
</dbReference>
<sequence>MSEQKADNSANMNENTDNLSQNENMDEALASMLNTDDSRSTAELPDDGDDEEKEKMAAEIAELKDKVLRQVAEFENYKRRSSREMMELRQTAGREVIQSMLEVLDDMDRAEKQIEGTTDIAVVKEGIALVFSKMRNVMQQKGLKKMDAVNTEFNADLHEAITEIDAPENMKGKVIDMVESGYYLNDKLIRYAKVVVGK</sequence>
<evidence type="ECO:0000256" key="2">
    <source>
        <dbReference type="ARBA" id="ARBA00023186"/>
    </source>
</evidence>
<protein>
    <recommendedName>
        <fullName evidence="3 4">Protein GrpE</fullName>
    </recommendedName>
    <alternativeName>
        <fullName evidence="3">HSP-70 cofactor</fullName>
    </alternativeName>
</protein>
<accession>A0ABP8NIU1</accession>
<dbReference type="PROSITE" id="PS01071">
    <property type="entry name" value="GRPE"/>
    <property type="match status" value="1"/>
</dbReference>
<gene>
    <name evidence="3" type="primary">grpE</name>
    <name evidence="7" type="ORF">GCM10023093_23950</name>
</gene>
<feature type="region of interest" description="Disordered" evidence="6">
    <location>
        <begin position="1"/>
        <end position="54"/>
    </location>
</feature>
<evidence type="ECO:0000256" key="5">
    <source>
        <dbReference type="RuleBase" id="RU004478"/>
    </source>
</evidence>
<dbReference type="PRINTS" id="PR00773">
    <property type="entry name" value="GRPEPROTEIN"/>
</dbReference>
<evidence type="ECO:0000256" key="6">
    <source>
        <dbReference type="SAM" id="MobiDB-lite"/>
    </source>
</evidence>